<reference evidence="2 3" key="1">
    <citation type="submission" date="2013-02" db="EMBL/GenBank/DDBJ databases">
        <title>Genome sequence of Candida maltosa Xu316, a potential industrial strain for xylitol and ethanol production.</title>
        <authorList>
            <person name="Yu J."/>
            <person name="Wang Q."/>
            <person name="Geng X."/>
            <person name="Bao W."/>
            <person name="He P."/>
            <person name="Cai J."/>
        </authorList>
    </citation>
    <scope>NUCLEOTIDE SEQUENCE [LARGE SCALE GENOMIC DNA]</scope>
    <source>
        <strain evidence="3">Xu316</strain>
    </source>
</reference>
<organism evidence="2 3">
    <name type="scientific">Candida maltosa (strain Xu316)</name>
    <name type="common">Yeast</name>
    <dbReference type="NCBI Taxonomy" id="1245528"/>
    <lineage>
        <taxon>Eukaryota</taxon>
        <taxon>Fungi</taxon>
        <taxon>Dikarya</taxon>
        <taxon>Ascomycota</taxon>
        <taxon>Saccharomycotina</taxon>
        <taxon>Pichiomycetes</taxon>
        <taxon>Debaryomycetaceae</taxon>
        <taxon>Candida/Lodderomyces clade</taxon>
        <taxon>Candida</taxon>
    </lineage>
</organism>
<evidence type="ECO:0000313" key="3">
    <source>
        <dbReference type="Proteomes" id="UP000011777"/>
    </source>
</evidence>
<dbReference type="HOGENOM" id="CLU_068304_0_0_1"/>
<dbReference type="EMBL" id="AOGT01001355">
    <property type="protein sequence ID" value="EMG47845.1"/>
    <property type="molecule type" value="Genomic_DNA"/>
</dbReference>
<dbReference type="eggNOG" id="ENOG502T4H3">
    <property type="taxonomic scope" value="Eukaryota"/>
</dbReference>
<dbReference type="STRING" id="1245528.M3JXY9"/>
<name>M3JXY9_CANMX</name>
<protein>
    <submittedName>
        <fullName evidence="2">Uncharacterized protein</fullName>
    </submittedName>
</protein>
<feature type="signal peptide" evidence="1">
    <location>
        <begin position="1"/>
        <end position="23"/>
    </location>
</feature>
<comment type="caution">
    <text evidence="2">The sequence shown here is derived from an EMBL/GenBank/DDBJ whole genome shotgun (WGS) entry which is preliminary data.</text>
</comment>
<evidence type="ECO:0000256" key="1">
    <source>
        <dbReference type="SAM" id="SignalP"/>
    </source>
</evidence>
<keyword evidence="3" id="KW-1185">Reference proteome</keyword>
<evidence type="ECO:0000313" key="2">
    <source>
        <dbReference type="EMBL" id="EMG47845.1"/>
    </source>
</evidence>
<dbReference type="OMA" id="DNMYGIK"/>
<accession>M3JXY9</accession>
<gene>
    <name evidence="2" type="ORF">G210_1704</name>
</gene>
<dbReference type="OrthoDB" id="4095418at2759"/>
<sequence length="378" mass="41303">MKFLSLSTLVPIVTLGFSHLVSASVDFSKYDYIIKEIEDLSKKDELYKRGEAEIEQFTSLFQSVGNSNIIPEILTDITSSQDKMDNLANLTYGLIGAVSSGASSFEGININLNYTELLNAVLSSGIIQSTAGGLLLNNANNAKLADFVGGILGSPNNVWIGWLLMGLGNGEDLTVPYLANLIVNSTSKANTNPDNQTQLKNVKVQPQEDQVVIKDPVNDEEEDNAYAGSLNDFVDHLINKRDDDNSTDQYAGSLNQFINNVAGAITQSTLVQSSANDILVALNRSDIVVPLVMELLDNPNLGTLVQTIVKKLYNEGVLNDIPLDPYYEFAKKQGYLSDGLQYLLTDPTYAPALATLLKRMDDAGVYQRLQDNMYGIKK</sequence>
<dbReference type="AlphaFoldDB" id="M3JXY9"/>
<dbReference type="Proteomes" id="UP000011777">
    <property type="component" value="Unassembled WGS sequence"/>
</dbReference>
<feature type="chain" id="PRO_5004035489" evidence="1">
    <location>
        <begin position="24"/>
        <end position="378"/>
    </location>
</feature>
<keyword evidence="1" id="KW-0732">Signal</keyword>
<proteinExistence type="predicted"/>